<dbReference type="AlphaFoldDB" id="A0A6A6DXZ7"/>
<sequence length="302" mass="33507">MSWPLLELRSTAHSQTQSSPTPSKPQRKKLLTQAEKYRIRQFHQENPFVTHSHIAGFFGLERSTVSKILGQSPSDLSIPPQPQHFPPTMPTMSPAEVPVQNYTPAGSSQRSVQRALLHWSQQNQRSGVHVTRAMIRQEAASLAAMTWNQKEPADIVGSSDGPYNQNSYYDCAETQDLPLNTNQSSMPSQFWDEGWNLLAPLSPSSISAQPPPPQLSTTTMTTTATIPDSSLQDIRAEDISLALVPPHQCALGMGSHEKLRPSASDAQLGLDTVIAYMTASKPLSSFDYLCFEHLRERLFRLE</sequence>
<evidence type="ECO:0008006" key="4">
    <source>
        <dbReference type="Google" id="ProtNLM"/>
    </source>
</evidence>
<gene>
    <name evidence="2" type="ORF">K469DRAFT_688555</name>
</gene>
<organism evidence="2 3">
    <name type="scientific">Zopfia rhizophila CBS 207.26</name>
    <dbReference type="NCBI Taxonomy" id="1314779"/>
    <lineage>
        <taxon>Eukaryota</taxon>
        <taxon>Fungi</taxon>
        <taxon>Dikarya</taxon>
        <taxon>Ascomycota</taxon>
        <taxon>Pezizomycotina</taxon>
        <taxon>Dothideomycetes</taxon>
        <taxon>Dothideomycetes incertae sedis</taxon>
        <taxon>Zopfiaceae</taxon>
        <taxon>Zopfia</taxon>
    </lineage>
</organism>
<protein>
    <recommendedName>
        <fullName evidence="4">HTH psq-type domain-containing protein</fullName>
    </recommendedName>
</protein>
<dbReference type="EMBL" id="ML994637">
    <property type="protein sequence ID" value="KAF2184537.1"/>
    <property type="molecule type" value="Genomic_DNA"/>
</dbReference>
<proteinExistence type="predicted"/>
<evidence type="ECO:0000313" key="2">
    <source>
        <dbReference type="EMBL" id="KAF2184537.1"/>
    </source>
</evidence>
<keyword evidence="3" id="KW-1185">Reference proteome</keyword>
<evidence type="ECO:0000313" key="3">
    <source>
        <dbReference type="Proteomes" id="UP000800200"/>
    </source>
</evidence>
<dbReference type="OrthoDB" id="9909311at2759"/>
<evidence type="ECO:0000256" key="1">
    <source>
        <dbReference type="SAM" id="MobiDB-lite"/>
    </source>
</evidence>
<feature type="region of interest" description="Disordered" evidence="1">
    <location>
        <begin position="1"/>
        <end position="28"/>
    </location>
</feature>
<dbReference type="Proteomes" id="UP000800200">
    <property type="component" value="Unassembled WGS sequence"/>
</dbReference>
<reference evidence="2" key="1">
    <citation type="journal article" date="2020" name="Stud. Mycol.">
        <title>101 Dothideomycetes genomes: a test case for predicting lifestyles and emergence of pathogens.</title>
        <authorList>
            <person name="Haridas S."/>
            <person name="Albert R."/>
            <person name="Binder M."/>
            <person name="Bloem J."/>
            <person name="Labutti K."/>
            <person name="Salamov A."/>
            <person name="Andreopoulos B."/>
            <person name="Baker S."/>
            <person name="Barry K."/>
            <person name="Bills G."/>
            <person name="Bluhm B."/>
            <person name="Cannon C."/>
            <person name="Castanera R."/>
            <person name="Culley D."/>
            <person name="Daum C."/>
            <person name="Ezra D."/>
            <person name="Gonzalez J."/>
            <person name="Henrissat B."/>
            <person name="Kuo A."/>
            <person name="Liang C."/>
            <person name="Lipzen A."/>
            <person name="Lutzoni F."/>
            <person name="Magnuson J."/>
            <person name="Mondo S."/>
            <person name="Nolan M."/>
            <person name="Ohm R."/>
            <person name="Pangilinan J."/>
            <person name="Park H.-J."/>
            <person name="Ramirez L."/>
            <person name="Alfaro M."/>
            <person name="Sun H."/>
            <person name="Tritt A."/>
            <person name="Yoshinaga Y."/>
            <person name="Zwiers L.-H."/>
            <person name="Turgeon B."/>
            <person name="Goodwin S."/>
            <person name="Spatafora J."/>
            <person name="Crous P."/>
            <person name="Grigoriev I."/>
        </authorList>
    </citation>
    <scope>NUCLEOTIDE SEQUENCE</scope>
    <source>
        <strain evidence="2">CBS 207.26</strain>
    </source>
</reference>
<dbReference type="Gene3D" id="1.10.10.60">
    <property type="entry name" value="Homeodomain-like"/>
    <property type="match status" value="1"/>
</dbReference>
<feature type="compositionally biased region" description="Low complexity" evidence="1">
    <location>
        <begin position="11"/>
        <end position="21"/>
    </location>
</feature>
<name>A0A6A6DXZ7_9PEZI</name>
<accession>A0A6A6DXZ7</accession>